<evidence type="ECO:0000313" key="2">
    <source>
        <dbReference type="Proteomes" id="UP000735302"/>
    </source>
</evidence>
<evidence type="ECO:0000313" key="1">
    <source>
        <dbReference type="EMBL" id="GFO26078.1"/>
    </source>
</evidence>
<name>A0AAV4C2D9_9GAST</name>
<reference evidence="1 2" key="1">
    <citation type="journal article" date="2021" name="Elife">
        <title>Chloroplast acquisition without the gene transfer in kleptoplastic sea slugs, Plakobranchus ocellatus.</title>
        <authorList>
            <person name="Maeda T."/>
            <person name="Takahashi S."/>
            <person name="Yoshida T."/>
            <person name="Shimamura S."/>
            <person name="Takaki Y."/>
            <person name="Nagai Y."/>
            <person name="Toyoda A."/>
            <person name="Suzuki Y."/>
            <person name="Arimoto A."/>
            <person name="Ishii H."/>
            <person name="Satoh N."/>
            <person name="Nishiyama T."/>
            <person name="Hasebe M."/>
            <person name="Maruyama T."/>
            <person name="Minagawa J."/>
            <person name="Obokata J."/>
            <person name="Shigenobu S."/>
        </authorList>
    </citation>
    <scope>NUCLEOTIDE SEQUENCE [LARGE SCALE GENOMIC DNA]</scope>
</reference>
<sequence>MAAKSHNIVVIDDLEKAYDRWRTGCYVKLQECGVKGRMYGWVKLSLRNASSVSGSRGHCPVLGQYPRVSPKAMLSAFFISRFFMNKSVTQSENL</sequence>
<proteinExistence type="predicted"/>
<keyword evidence="2" id="KW-1185">Reference proteome</keyword>
<gene>
    <name evidence="1" type="ORF">PoB_005258300</name>
</gene>
<protein>
    <submittedName>
        <fullName evidence="1">Uncharacterized protein</fullName>
    </submittedName>
</protein>
<dbReference type="Proteomes" id="UP000735302">
    <property type="component" value="Unassembled WGS sequence"/>
</dbReference>
<dbReference type="AlphaFoldDB" id="A0AAV4C2D9"/>
<accession>A0AAV4C2D9</accession>
<organism evidence="1 2">
    <name type="scientific">Plakobranchus ocellatus</name>
    <dbReference type="NCBI Taxonomy" id="259542"/>
    <lineage>
        <taxon>Eukaryota</taxon>
        <taxon>Metazoa</taxon>
        <taxon>Spiralia</taxon>
        <taxon>Lophotrochozoa</taxon>
        <taxon>Mollusca</taxon>
        <taxon>Gastropoda</taxon>
        <taxon>Heterobranchia</taxon>
        <taxon>Euthyneura</taxon>
        <taxon>Panpulmonata</taxon>
        <taxon>Sacoglossa</taxon>
        <taxon>Placobranchoidea</taxon>
        <taxon>Plakobranchidae</taxon>
        <taxon>Plakobranchus</taxon>
    </lineage>
</organism>
<comment type="caution">
    <text evidence="1">The sequence shown here is derived from an EMBL/GenBank/DDBJ whole genome shotgun (WGS) entry which is preliminary data.</text>
</comment>
<dbReference type="EMBL" id="BLXT01005791">
    <property type="protein sequence ID" value="GFO26078.1"/>
    <property type="molecule type" value="Genomic_DNA"/>
</dbReference>